<dbReference type="CDD" id="cd00037">
    <property type="entry name" value="CLECT"/>
    <property type="match status" value="1"/>
</dbReference>
<dbReference type="PANTHER" id="PTHR45710:SF26">
    <property type="entry name" value="RH26557P"/>
    <property type="match status" value="1"/>
</dbReference>
<dbReference type="AlphaFoldDB" id="A0AAV2SNC2"/>
<protein>
    <recommendedName>
        <fullName evidence="1">C-type lectin domain-containing protein</fullName>
    </recommendedName>
</protein>
<dbReference type="SMART" id="SM00034">
    <property type="entry name" value="CLECT"/>
    <property type="match status" value="1"/>
</dbReference>
<comment type="caution">
    <text evidence="2">The sequence shown here is derived from an EMBL/GenBank/DDBJ whole genome shotgun (WGS) entry which is preliminary data.</text>
</comment>
<dbReference type="Gene3D" id="3.10.100.10">
    <property type="entry name" value="Mannose-Binding Protein A, subunit A"/>
    <property type="match status" value="1"/>
</dbReference>
<dbReference type="SUPFAM" id="SSF56436">
    <property type="entry name" value="C-type lectin-like"/>
    <property type="match status" value="1"/>
</dbReference>
<name>A0AAV2SNC2_MEGNR</name>
<dbReference type="InterPro" id="IPR016187">
    <property type="entry name" value="CTDL_fold"/>
</dbReference>
<dbReference type="PANTHER" id="PTHR45710">
    <property type="entry name" value="C-TYPE LECTIN DOMAIN-CONTAINING PROTEIN 180"/>
    <property type="match status" value="1"/>
</dbReference>
<dbReference type="InterPro" id="IPR016186">
    <property type="entry name" value="C-type_lectin-like/link_sf"/>
</dbReference>
<feature type="non-terminal residue" evidence="2">
    <location>
        <position position="133"/>
    </location>
</feature>
<gene>
    <name evidence="2" type="ORF">MNOR_LOCUS37954</name>
</gene>
<keyword evidence="3" id="KW-1185">Reference proteome</keyword>
<reference evidence="2 3" key="1">
    <citation type="submission" date="2024-05" db="EMBL/GenBank/DDBJ databases">
        <authorList>
            <person name="Wallberg A."/>
        </authorList>
    </citation>
    <scope>NUCLEOTIDE SEQUENCE [LARGE SCALE GENOMIC DNA]</scope>
</reference>
<dbReference type="PROSITE" id="PS50041">
    <property type="entry name" value="C_TYPE_LECTIN_2"/>
    <property type="match status" value="1"/>
</dbReference>
<evidence type="ECO:0000259" key="1">
    <source>
        <dbReference type="PROSITE" id="PS50041"/>
    </source>
</evidence>
<dbReference type="InterPro" id="IPR001304">
    <property type="entry name" value="C-type_lectin-like"/>
</dbReference>
<organism evidence="2 3">
    <name type="scientific">Meganyctiphanes norvegica</name>
    <name type="common">Northern krill</name>
    <name type="synonym">Thysanopoda norvegica</name>
    <dbReference type="NCBI Taxonomy" id="48144"/>
    <lineage>
        <taxon>Eukaryota</taxon>
        <taxon>Metazoa</taxon>
        <taxon>Ecdysozoa</taxon>
        <taxon>Arthropoda</taxon>
        <taxon>Crustacea</taxon>
        <taxon>Multicrustacea</taxon>
        <taxon>Malacostraca</taxon>
        <taxon>Eumalacostraca</taxon>
        <taxon>Eucarida</taxon>
        <taxon>Euphausiacea</taxon>
        <taxon>Euphausiidae</taxon>
        <taxon>Meganyctiphanes</taxon>
    </lineage>
</organism>
<dbReference type="Pfam" id="PF00059">
    <property type="entry name" value="Lectin_C"/>
    <property type="match status" value="1"/>
</dbReference>
<feature type="non-terminal residue" evidence="2">
    <location>
        <position position="1"/>
    </location>
</feature>
<feature type="domain" description="C-type lectin" evidence="1">
    <location>
        <begin position="11"/>
        <end position="133"/>
    </location>
</feature>
<dbReference type="Proteomes" id="UP001497623">
    <property type="component" value="Unassembled WGS sequence"/>
</dbReference>
<dbReference type="EMBL" id="CAXKWB010081284">
    <property type="protein sequence ID" value="CAL4205793.1"/>
    <property type="molecule type" value="Genomic_DNA"/>
</dbReference>
<sequence length="133" mass="14816">EETCPKPFLNVGRRCLHFIFNDLTYGQSGINCQEESGQLAAITDSQDLRDLYIYLQNQGIGDISFWIGGSDSSEEGLWKWKNDSLVPRGTPFWGTTGDLSGEQEPTGSNVENCLLLDAEGFHYFRDAPCDTKA</sequence>
<dbReference type="InterPro" id="IPR050828">
    <property type="entry name" value="C-type_lectin/matrix_domain"/>
</dbReference>
<proteinExistence type="predicted"/>
<accession>A0AAV2SNC2</accession>
<evidence type="ECO:0000313" key="3">
    <source>
        <dbReference type="Proteomes" id="UP001497623"/>
    </source>
</evidence>
<evidence type="ECO:0000313" key="2">
    <source>
        <dbReference type="EMBL" id="CAL4205793.1"/>
    </source>
</evidence>